<dbReference type="InterPro" id="IPR029068">
    <property type="entry name" value="Glyas_Bleomycin-R_OHBP_Dase"/>
</dbReference>
<keyword evidence="4" id="KW-1185">Reference proteome</keyword>
<dbReference type="Pfam" id="PF00903">
    <property type="entry name" value="Glyoxalase"/>
    <property type="match status" value="1"/>
</dbReference>
<organism evidence="3 4">
    <name type="scientific">Microbacterium resistens</name>
    <dbReference type="NCBI Taxonomy" id="156977"/>
    <lineage>
        <taxon>Bacteria</taxon>
        <taxon>Bacillati</taxon>
        <taxon>Actinomycetota</taxon>
        <taxon>Actinomycetes</taxon>
        <taxon>Micrococcales</taxon>
        <taxon>Microbacteriaceae</taxon>
        <taxon>Microbacterium</taxon>
    </lineage>
</organism>
<proteinExistence type="predicted"/>
<dbReference type="InterPro" id="IPR004360">
    <property type="entry name" value="Glyas_Fos-R_dOase_dom"/>
</dbReference>
<evidence type="ECO:0000313" key="3">
    <source>
        <dbReference type="EMBL" id="UGS26108.1"/>
    </source>
</evidence>
<gene>
    <name evidence="3" type="ORF">K8F61_15905</name>
</gene>
<dbReference type="InterPro" id="IPR051785">
    <property type="entry name" value="MMCE/EMCE_epimerase"/>
</dbReference>
<protein>
    <submittedName>
        <fullName evidence="3">VOC family protein</fullName>
    </submittedName>
</protein>
<name>A0ABY3RT35_9MICO</name>
<dbReference type="PANTHER" id="PTHR43048:SF3">
    <property type="entry name" value="METHYLMALONYL-COA EPIMERASE, MITOCHONDRIAL"/>
    <property type="match status" value="1"/>
</dbReference>
<feature type="domain" description="VOC" evidence="2">
    <location>
        <begin position="3"/>
        <end position="144"/>
    </location>
</feature>
<dbReference type="InterPro" id="IPR037523">
    <property type="entry name" value="VOC_core"/>
</dbReference>
<dbReference type="Gene3D" id="3.10.180.10">
    <property type="entry name" value="2,3-Dihydroxybiphenyl 1,2-Dioxygenase, domain 1"/>
    <property type="match status" value="1"/>
</dbReference>
<dbReference type="SUPFAM" id="SSF54593">
    <property type="entry name" value="Glyoxalase/Bleomycin resistance protein/Dihydroxybiphenyl dioxygenase"/>
    <property type="match status" value="1"/>
</dbReference>
<reference evidence="3 4" key="1">
    <citation type="submission" date="2023-01" db="EMBL/GenBank/DDBJ databases">
        <title>Characterization of estradiol degrading bacteria Microbacterium sp. MZT7 and reveal degrading genes through genome analysis.</title>
        <authorList>
            <person name="Hao P."/>
            <person name="Gao Y."/>
        </authorList>
    </citation>
    <scope>NUCLEOTIDE SEQUENCE [LARGE SCALE GENOMIC DNA]</scope>
    <source>
        <strain evidence="3 4">MZT7</strain>
    </source>
</reference>
<dbReference type="PANTHER" id="PTHR43048">
    <property type="entry name" value="METHYLMALONYL-COA EPIMERASE"/>
    <property type="match status" value="1"/>
</dbReference>
<dbReference type="PROSITE" id="PS51819">
    <property type="entry name" value="VOC"/>
    <property type="match status" value="1"/>
</dbReference>
<evidence type="ECO:0000256" key="1">
    <source>
        <dbReference type="ARBA" id="ARBA00022723"/>
    </source>
</evidence>
<sequence>MTRLHHIGITVSDTERSVEFYRALGAVDVVRPREKSGPAVEAATGYPGIRILLTFLGFGDGGTVIELAEYRGGGSRRVDPDNGSIGAAHPALLVDDIDERLRRVADLGYRALSAPMTATDGPMEGFRYVYVLGPDDVRVELLEEPH</sequence>
<evidence type="ECO:0000313" key="4">
    <source>
        <dbReference type="Proteomes" id="UP001199642"/>
    </source>
</evidence>
<dbReference type="Proteomes" id="UP001199642">
    <property type="component" value="Chromosome"/>
</dbReference>
<dbReference type="EMBL" id="CP082781">
    <property type="protein sequence ID" value="UGS26108.1"/>
    <property type="molecule type" value="Genomic_DNA"/>
</dbReference>
<keyword evidence="1" id="KW-0479">Metal-binding</keyword>
<dbReference type="RefSeq" id="WP_067242420.1">
    <property type="nucleotide sequence ID" value="NZ_CP082781.1"/>
</dbReference>
<accession>A0ABY3RT35</accession>
<evidence type="ECO:0000259" key="2">
    <source>
        <dbReference type="PROSITE" id="PS51819"/>
    </source>
</evidence>